<sequence>MPFFPRYMTPSSVADSSMRRSEKMHGAMTVSEITNDLMEVLEHLTYQGLNEVKNNNCNTEIAIIIIGVHYYTFANTFLLLHIRTCDDNKGASIDWYSGDNKSHQKQHDYEFWGEIYALCSNRDNGIISLKL</sequence>
<name>A0ABQ5HB32_9ASTR</name>
<evidence type="ECO:0000256" key="1">
    <source>
        <dbReference type="SAM" id="MobiDB-lite"/>
    </source>
</evidence>
<reference evidence="2" key="2">
    <citation type="submission" date="2022-01" db="EMBL/GenBank/DDBJ databases">
        <authorList>
            <person name="Yamashiro T."/>
            <person name="Shiraishi A."/>
            <person name="Satake H."/>
            <person name="Nakayama K."/>
        </authorList>
    </citation>
    <scope>NUCLEOTIDE SEQUENCE</scope>
</reference>
<comment type="caution">
    <text evidence="2">The sequence shown here is derived from an EMBL/GenBank/DDBJ whole genome shotgun (WGS) entry which is preliminary data.</text>
</comment>
<feature type="region of interest" description="Disordered" evidence="1">
    <location>
        <begin position="1"/>
        <end position="20"/>
    </location>
</feature>
<evidence type="ECO:0000313" key="2">
    <source>
        <dbReference type="EMBL" id="GJT84442.1"/>
    </source>
</evidence>
<dbReference type="EMBL" id="BQNB010019358">
    <property type="protein sequence ID" value="GJT84442.1"/>
    <property type="molecule type" value="Genomic_DNA"/>
</dbReference>
<evidence type="ECO:0000313" key="3">
    <source>
        <dbReference type="Proteomes" id="UP001151760"/>
    </source>
</evidence>
<protein>
    <submittedName>
        <fullName evidence="2">Uncharacterized protein</fullName>
    </submittedName>
</protein>
<keyword evidence="3" id="KW-1185">Reference proteome</keyword>
<accession>A0ABQ5HB32</accession>
<organism evidence="2 3">
    <name type="scientific">Tanacetum coccineum</name>
    <dbReference type="NCBI Taxonomy" id="301880"/>
    <lineage>
        <taxon>Eukaryota</taxon>
        <taxon>Viridiplantae</taxon>
        <taxon>Streptophyta</taxon>
        <taxon>Embryophyta</taxon>
        <taxon>Tracheophyta</taxon>
        <taxon>Spermatophyta</taxon>
        <taxon>Magnoliopsida</taxon>
        <taxon>eudicotyledons</taxon>
        <taxon>Gunneridae</taxon>
        <taxon>Pentapetalae</taxon>
        <taxon>asterids</taxon>
        <taxon>campanulids</taxon>
        <taxon>Asterales</taxon>
        <taxon>Asteraceae</taxon>
        <taxon>Asteroideae</taxon>
        <taxon>Anthemideae</taxon>
        <taxon>Anthemidinae</taxon>
        <taxon>Tanacetum</taxon>
    </lineage>
</organism>
<reference evidence="2" key="1">
    <citation type="journal article" date="2022" name="Int. J. Mol. Sci.">
        <title>Draft Genome of Tanacetum Coccineum: Genomic Comparison of Closely Related Tanacetum-Family Plants.</title>
        <authorList>
            <person name="Yamashiro T."/>
            <person name="Shiraishi A."/>
            <person name="Nakayama K."/>
            <person name="Satake H."/>
        </authorList>
    </citation>
    <scope>NUCLEOTIDE SEQUENCE</scope>
</reference>
<gene>
    <name evidence="2" type="ORF">Tco_1058784</name>
</gene>
<dbReference type="Proteomes" id="UP001151760">
    <property type="component" value="Unassembled WGS sequence"/>
</dbReference>
<proteinExistence type="predicted"/>